<proteinExistence type="predicted"/>
<comment type="caution">
    <text evidence="1">The sequence shown here is derived from an EMBL/GenBank/DDBJ whole genome shotgun (WGS) entry which is preliminary data.</text>
</comment>
<accession>A0ABD2NCF8</accession>
<reference evidence="1 2" key="1">
    <citation type="journal article" date="2021" name="BMC Biol.">
        <title>Horizontally acquired antibacterial genes associated with adaptive radiation of ladybird beetles.</title>
        <authorList>
            <person name="Li H.S."/>
            <person name="Tang X.F."/>
            <person name="Huang Y.H."/>
            <person name="Xu Z.Y."/>
            <person name="Chen M.L."/>
            <person name="Du X.Y."/>
            <person name="Qiu B.Y."/>
            <person name="Chen P.T."/>
            <person name="Zhang W."/>
            <person name="Slipinski A."/>
            <person name="Escalona H.E."/>
            <person name="Waterhouse R.M."/>
            <person name="Zwick A."/>
            <person name="Pang H."/>
        </authorList>
    </citation>
    <scope>NUCLEOTIDE SEQUENCE [LARGE SCALE GENOMIC DNA]</scope>
    <source>
        <strain evidence="1">SYSU2018</strain>
    </source>
</reference>
<gene>
    <name evidence="1" type="ORF">HHI36_011811</name>
</gene>
<protein>
    <submittedName>
        <fullName evidence="1">Uncharacterized protein</fullName>
    </submittedName>
</protein>
<dbReference type="InterPro" id="IPR036691">
    <property type="entry name" value="Endo/exonu/phosph_ase_sf"/>
</dbReference>
<name>A0ABD2NCF8_9CUCU</name>
<evidence type="ECO:0000313" key="2">
    <source>
        <dbReference type="Proteomes" id="UP001516400"/>
    </source>
</evidence>
<dbReference type="SUPFAM" id="SSF56219">
    <property type="entry name" value="DNase I-like"/>
    <property type="match status" value="1"/>
</dbReference>
<dbReference type="EMBL" id="JABFTP020000103">
    <property type="protein sequence ID" value="KAL3276426.1"/>
    <property type="molecule type" value="Genomic_DNA"/>
</dbReference>
<sequence length="144" mass="16952">MNVGSVRNKLDKVKCLVRESKCDIPVLTETEIEIGLYELDEYNAVHLCREKRGGGVSIYVRKLMEYREVESSEHGDLFNWLCVHIGDENFKVTVIYRHPSYRHTQLRNNLDYIMGRYRIVGDLNIILLEENTTEVVYYKTQYSV</sequence>
<dbReference type="Gene3D" id="3.60.10.10">
    <property type="entry name" value="Endonuclease/exonuclease/phosphatase"/>
    <property type="match status" value="1"/>
</dbReference>
<dbReference type="AlphaFoldDB" id="A0ABD2NCF8"/>
<evidence type="ECO:0000313" key="1">
    <source>
        <dbReference type="EMBL" id="KAL3276426.1"/>
    </source>
</evidence>
<dbReference type="Proteomes" id="UP001516400">
    <property type="component" value="Unassembled WGS sequence"/>
</dbReference>
<organism evidence="1 2">
    <name type="scientific">Cryptolaemus montrouzieri</name>
    <dbReference type="NCBI Taxonomy" id="559131"/>
    <lineage>
        <taxon>Eukaryota</taxon>
        <taxon>Metazoa</taxon>
        <taxon>Ecdysozoa</taxon>
        <taxon>Arthropoda</taxon>
        <taxon>Hexapoda</taxon>
        <taxon>Insecta</taxon>
        <taxon>Pterygota</taxon>
        <taxon>Neoptera</taxon>
        <taxon>Endopterygota</taxon>
        <taxon>Coleoptera</taxon>
        <taxon>Polyphaga</taxon>
        <taxon>Cucujiformia</taxon>
        <taxon>Coccinelloidea</taxon>
        <taxon>Coccinellidae</taxon>
        <taxon>Scymninae</taxon>
        <taxon>Scymnini</taxon>
        <taxon>Cryptolaemus</taxon>
    </lineage>
</organism>
<keyword evidence="2" id="KW-1185">Reference proteome</keyword>